<reference evidence="3" key="1">
    <citation type="submission" date="2016-08" db="EMBL/GenBank/DDBJ databases">
        <authorList>
            <consortium name="Pathogen Informatics"/>
        </authorList>
    </citation>
    <scope>NUCLEOTIDE SEQUENCE</scope>
    <source>
        <strain evidence="3">DS</strain>
    </source>
</reference>
<gene>
    <name evidence="3" type="ORF">PCHDS_000539500</name>
</gene>
<name>A0A1C6WQC3_PLACE</name>
<organism evidence="3">
    <name type="scientific">Plasmodium chabaudi adami</name>
    <dbReference type="NCBI Taxonomy" id="5826"/>
    <lineage>
        <taxon>Eukaryota</taxon>
        <taxon>Sar</taxon>
        <taxon>Alveolata</taxon>
        <taxon>Apicomplexa</taxon>
        <taxon>Aconoidasida</taxon>
        <taxon>Haemosporida</taxon>
        <taxon>Plasmodiidae</taxon>
        <taxon>Plasmodium</taxon>
        <taxon>Plasmodium (Vinckeia)</taxon>
    </lineage>
</organism>
<keyword evidence="2" id="KW-0812">Transmembrane</keyword>
<dbReference type="Pfam" id="PF06022">
    <property type="entry name" value="Cir_Bir_Yir"/>
    <property type="match status" value="1"/>
</dbReference>
<evidence type="ECO:0000256" key="2">
    <source>
        <dbReference type="SAM" id="Phobius"/>
    </source>
</evidence>
<feature type="region of interest" description="Disordered" evidence="1">
    <location>
        <begin position="297"/>
        <end position="353"/>
    </location>
</feature>
<proteinExistence type="predicted"/>
<evidence type="ECO:0000256" key="1">
    <source>
        <dbReference type="SAM" id="MobiDB-lite"/>
    </source>
</evidence>
<feature type="transmembrane region" description="Helical" evidence="2">
    <location>
        <begin position="378"/>
        <end position="399"/>
    </location>
</feature>
<sequence length="439" mass="50745">MNHHYLCDAILKSDAFMNEKNIVDKAKFNHDRRYDQYCHVKNGAKKCETNEDYISAITTYLFLELGAHKNNDNGKYFLMWLGDKLFSIVKEKDEKKANSITLNDAYDQYLKNSVGNFDYWKLLFYSNWMKNANLRHIHELYRLLKYICNTIADYRTNGASSKKLPQNSIYCINQYRSLYNSISGCDSYLHLLDKLKYIYENFRTNALNENRKIKNNLKNRLKNLTTIGGQNSYFARDFKEFDFNASGCVKLNPQGAQQPQTPSKQGEKKENLEIPLSQSLSVLQLLSQSLSQLLSQSQSLPLPLPPSQPSQQSEPTNPSIDDSYENNDQTDEAHDPPINSILTSYDQETETDNPEIDVKEIISEIGYSGNMFNEYKTIVFSVIAIAVPIILAVMYKYLAPELRKKFKRKQSMKKVINLCDEQKAKKEVTNAFIEMNQSE</sequence>
<accession>A0A1C6WQC3</accession>
<dbReference type="InterPro" id="IPR006477">
    <property type="entry name" value="Yir_bir_cir"/>
</dbReference>
<dbReference type="EMBL" id="FMIN01000401">
    <property type="protein sequence ID" value="SCL91337.1"/>
    <property type="molecule type" value="Genomic_DNA"/>
</dbReference>
<evidence type="ECO:0000313" key="3">
    <source>
        <dbReference type="EMBL" id="SCL91337.1"/>
    </source>
</evidence>
<protein>
    <submittedName>
        <fullName evidence="3">CIR protein</fullName>
    </submittedName>
</protein>
<dbReference type="Proteomes" id="UP000507536">
    <property type="component" value="Unassembled WGS sequence"/>
</dbReference>
<keyword evidence="2" id="KW-0472">Membrane</keyword>
<keyword evidence="2" id="KW-1133">Transmembrane helix</keyword>
<dbReference type="AlphaFoldDB" id="A0A1C6WQC3"/>